<evidence type="ECO:0008006" key="3">
    <source>
        <dbReference type="Google" id="ProtNLM"/>
    </source>
</evidence>
<name>A0A7I9V4V5_9ACTN</name>
<dbReference type="OrthoDB" id="5517693at2"/>
<protein>
    <recommendedName>
        <fullName evidence="3">CTP synthase</fullName>
    </recommendedName>
</protein>
<dbReference type="EMBL" id="BJOV01000002">
    <property type="protein sequence ID" value="GEE00436.1"/>
    <property type="molecule type" value="Genomic_DNA"/>
</dbReference>
<gene>
    <name evidence="1" type="ORF">nbrc107696_08820</name>
</gene>
<organism evidence="1 2">
    <name type="scientific">Gordonia spumicola</name>
    <dbReference type="NCBI Taxonomy" id="589161"/>
    <lineage>
        <taxon>Bacteria</taxon>
        <taxon>Bacillati</taxon>
        <taxon>Actinomycetota</taxon>
        <taxon>Actinomycetes</taxon>
        <taxon>Mycobacteriales</taxon>
        <taxon>Gordoniaceae</taxon>
        <taxon>Gordonia</taxon>
    </lineage>
</organism>
<evidence type="ECO:0000313" key="1">
    <source>
        <dbReference type="EMBL" id="GEE00436.1"/>
    </source>
</evidence>
<keyword evidence="2" id="KW-1185">Reference proteome</keyword>
<dbReference type="RefSeq" id="WP_161894329.1">
    <property type="nucleotide sequence ID" value="NZ_BJOV01000002.1"/>
</dbReference>
<reference evidence="2" key="1">
    <citation type="submission" date="2019-06" db="EMBL/GenBank/DDBJ databases">
        <title>Gordonia isolated from sludge of a wastewater treatment plant.</title>
        <authorList>
            <person name="Tamura T."/>
            <person name="Aoyama K."/>
            <person name="Kang Y."/>
            <person name="Saito S."/>
            <person name="Akiyama N."/>
            <person name="Yazawa K."/>
            <person name="Gonoi T."/>
            <person name="Mikami Y."/>
        </authorList>
    </citation>
    <scope>NUCLEOTIDE SEQUENCE [LARGE SCALE GENOMIC DNA]</scope>
    <source>
        <strain evidence="2">NBRC 107696</strain>
    </source>
</reference>
<evidence type="ECO:0000313" key="2">
    <source>
        <dbReference type="Proteomes" id="UP000444960"/>
    </source>
</evidence>
<accession>A0A7I9V4V5</accession>
<dbReference type="AlphaFoldDB" id="A0A7I9V4V5"/>
<dbReference type="Proteomes" id="UP000444960">
    <property type="component" value="Unassembled WGS sequence"/>
</dbReference>
<sequence length="306" mass="34060">MWPIDEYGIVRRETALDHGITARRIDDAVRTKELLILARGRYLPNTSLAEADDPHGELYRYRSIAAGLGRGRPVLSHDSAAVLGWRLLYPDRQRIHVTNGRDGGGSTRPRRVVHAGPLSADAVVEIDGVLVTSKARTAVDVALGTGRFPQALTVFDVALAHGVPPEAMERLLVGNRRGVALARRALSFADGRSESPGESWSRAQMIEEELPLPDLQVEHHLASGRVARCDFGIGDVFVGEFDGLVKYRRRMRGGDDPEDVVIQEKIREDELRDLGLDVGRWIWHDLRAGTMIPKLKARYDRLGIRY</sequence>
<proteinExistence type="predicted"/>
<comment type="caution">
    <text evidence="1">The sequence shown here is derived from an EMBL/GenBank/DDBJ whole genome shotgun (WGS) entry which is preliminary data.</text>
</comment>